<keyword evidence="4" id="KW-0456">Lyase</keyword>
<proteinExistence type="inferred from homology"/>
<dbReference type="EMBL" id="JAAITT010000051">
    <property type="protein sequence ID" value="NSJ51911.1"/>
    <property type="molecule type" value="Genomic_DNA"/>
</dbReference>
<accession>A0ABX2HTZ1</accession>
<keyword evidence="3" id="KW-0663">Pyridoxal phosphate</keyword>
<evidence type="ECO:0000256" key="2">
    <source>
        <dbReference type="ARBA" id="ARBA00012224"/>
    </source>
</evidence>
<dbReference type="PANTHER" id="PTHR43525:SF1">
    <property type="entry name" value="PROTEIN MALY"/>
    <property type="match status" value="1"/>
</dbReference>
<comment type="caution">
    <text evidence="7">The sequence shown here is derived from an EMBL/GenBank/DDBJ whole genome shotgun (WGS) entry which is preliminary data.</text>
</comment>
<dbReference type="CDD" id="cd00609">
    <property type="entry name" value="AAT_like"/>
    <property type="match status" value="1"/>
</dbReference>
<evidence type="ECO:0000313" key="7">
    <source>
        <dbReference type="EMBL" id="NSJ51911.1"/>
    </source>
</evidence>
<evidence type="ECO:0000259" key="6">
    <source>
        <dbReference type="Pfam" id="PF00155"/>
    </source>
</evidence>
<reference evidence="7 8" key="1">
    <citation type="journal article" date="2020" name="Cell Host Microbe">
        <title>Functional and Genomic Variation between Human-Derived Isolates of Lachnospiraceae Reveals Inter- and Intra-Species Diversity.</title>
        <authorList>
            <person name="Sorbara M.T."/>
            <person name="Littmann E.R."/>
            <person name="Fontana E."/>
            <person name="Moody T.U."/>
            <person name="Kohout C.E."/>
            <person name="Gjonbalaj M."/>
            <person name="Eaton V."/>
            <person name="Seok R."/>
            <person name="Leiner I.M."/>
            <person name="Pamer E.G."/>
        </authorList>
    </citation>
    <scope>NUCLEOTIDE SEQUENCE [LARGE SCALE GENOMIC DNA]</scope>
    <source>
        <strain evidence="7 8">MSK.1.17</strain>
    </source>
</reference>
<comment type="similarity">
    <text evidence="5">Belongs to the class-II pyridoxal-phosphate-dependent aminotransferase family. MalY/PatB cystathionine beta-lyase subfamily.</text>
</comment>
<keyword evidence="7" id="KW-0808">Transferase</keyword>
<evidence type="ECO:0000256" key="3">
    <source>
        <dbReference type="ARBA" id="ARBA00022898"/>
    </source>
</evidence>
<dbReference type="Gene3D" id="3.90.1150.10">
    <property type="entry name" value="Aspartate Aminotransferase, domain 1"/>
    <property type="match status" value="1"/>
</dbReference>
<dbReference type="NCBIfam" id="TIGR04350">
    <property type="entry name" value="C_S_lyase_PatB"/>
    <property type="match status" value="1"/>
</dbReference>
<keyword evidence="7" id="KW-0032">Aminotransferase</keyword>
<evidence type="ECO:0000256" key="4">
    <source>
        <dbReference type="ARBA" id="ARBA00023239"/>
    </source>
</evidence>
<dbReference type="InterPro" id="IPR015424">
    <property type="entry name" value="PyrdxlP-dep_Trfase"/>
</dbReference>
<dbReference type="Gene3D" id="3.40.640.10">
    <property type="entry name" value="Type I PLP-dependent aspartate aminotransferase-like (Major domain)"/>
    <property type="match status" value="1"/>
</dbReference>
<dbReference type="InterPro" id="IPR027619">
    <property type="entry name" value="C-S_lyase_PatB-like"/>
</dbReference>
<protein>
    <recommendedName>
        <fullName evidence="2">cysteine-S-conjugate beta-lyase</fullName>
        <ecNumber evidence="2">4.4.1.13</ecNumber>
    </recommendedName>
</protein>
<name>A0ABX2HTZ1_9FIRM</name>
<keyword evidence="8" id="KW-1185">Reference proteome</keyword>
<dbReference type="InterPro" id="IPR015422">
    <property type="entry name" value="PyrdxlP-dep_Trfase_small"/>
</dbReference>
<dbReference type="GO" id="GO:0008483">
    <property type="term" value="F:transaminase activity"/>
    <property type="evidence" value="ECO:0007669"/>
    <property type="project" value="UniProtKB-KW"/>
</dbReference>
<dbReference type="SUPFAM" id="SSF53383">
    <property type="entry name" value="PLP-dependent transferases"/>
    <property type="match status" value="1"/>
</dbReference>
<evidence type="ECO:0000313" key="8">
    <source>
        <dbReference type="Proteomes" id="UP000669239"/>
    </source>
</evidence>
<sequence length="414" mass="47291">MNREQFVKHYAVQRKNSVSLKWDLLEQRFGDQDLIPMWVADMDFRTPECITDALHRRVAHGAYGYAYIPESYYEACFDWMESRYGFRPEKEMLRLTNGIVAAMYYFVNAFTHPGDSIIINTPVYYPFAGAIRDCGRKVVSCDMNYNHGHFSIDYDKFEKDIVENDVKMYFLCSPHNPCGRVWTEDELDHVLCICQKHDVIVFSDEIHQDFTYGNHKQICAAAVSGGKYANNLILAFASSKTFNIAALVHANIIIPGESLRARYDAYAAQNVQADWNIMGITAAEAGYVNGSAYLETLKDVISGNYDYLKKELAEKAPGIIVCDMEGTYLPMLDLRNIIDVEHPTREPVSLNGKAPVNRDVYDFVQVKCRLAVDYGEWFGEKYSGFFRLNLATTPETVKAVVDNIIIAYREIMNQ</sequence>
<dbReference type="InterPro" id="IPR015421">
    <property type="entry name" value="PyrdxlP-dep_Trfase_major"/>
</dbReference>
<dbReference type="RefSeq" id="WP_117560678.1">
    <property type="nucleotide sequence ID" value="NZ_JAAITT010000051.1"/>
</dbReference>
<feature type="domain" description="Aminotransferase class I/classII large" evidence="6">
    <location>
        <begin position="41"/>
        <end position="404"/>
    </location>
</feature>
<dbReference type="PANTHER" id="PTHR43525">
    <property type="entry name" value="PROTEIN MALY"/>
    <property type="match status" value="1"/>
</dbReference>
<gene>
    <name evidence="7" type="ORF">G5B36_24880</name>
</gene>
<comment type="cofactor">
    <cofactor evidence="1">
        <name>pyridoxal 5'-phosphate</name>
        <dbReference type="ChEBI" id="CHEBI:597326"/>
    </cofactor>
</comment>
<dbReference type="Proteomes" id="UP000669239">
    <property type="component" value="Unassembled WGS sequence"/>
</dbReference>
<dbReference type="Pfam" id="PF00155">
    <property type="entry name" value="Aminotran_1_2"/>
    <property type="match status" value="1"/>
</dbReference>
<organism evidence="7 8">
    <name type="scientific">Enterocloster aldenensis</name>
    <dbReference type="NCBI Taxonomy" id="358742"/>
    <lineage>
        <taxon>Bacteria</taxon>
        <taxon>Bacillati</taxon>
        <taxon>Bacillota</taxon>
        <taxon>Clostridia</taxon>
        <taxon>Lachnospirales</taxon>
        <taxon>Lachnospiraceae</taxon>
        <taxon>Enterocloster</taxon>
    </lineage>
</organism>
<evidence type="ECO:0000256" key="1">
    <source>
        <dbReference type="ARBA" id="ARBA00001933"/>
    </source>
</evidence>
<dbReference type="InterPro" id="IPR004839">
    <property type="entry name" value="Aminotransferase_I/II_large"/>
</dbReference>
<dbReference type="InterPro" id="IPR051798">
    <property type="entry name" value="Class-II_PLP-Dep_Aminotrans"/>
</dbReference>
<evidence type="ECO:0000256" key="5">
    <source>
        <dbReference type="ARBA" id="ARBA00037974"/>
    </source>
</evidence>
<dbReference type="EC" id="4.4.1.13" evidence="2"/>